<keyword evidence="3" id="KW-1185">Reference proteome</keyword>
<evidence type="ECO:0000313" key="3">
    <source>
        <dbReference type="Proteomes" id="UP000693981"/>
    </source>
</evidence>
<comment type="caution">
    <text evidence="2">The sequence shown here is derived from an EMBL/GenBank/DDBJ whole genome shotgun (WGS) entry which is preliminary data.</text>
</comment>
<dbReference type="AlphaFoldDB" id="A0A8T1VKU4"/>
<evidence type="ECO:0000313" key="2">
    <source>
        <dbReference type="EMBL" id="KAG7381731.1"/>
    </source>
</evidence>
<dbReference type="OrthoDB" id="160763at2759"/>
<sequence length="229" mass="25275">METTSSVLRFALATYFMKRAALPSVHAVDTESFPSPSSSSSDFSDEDEEQLDYSAIENGEEDHAFSDVVQAHVFNLSQLLTEQRSQEYTQGIADLREYTASNGLLPSLVSVLSNMLDQEELEAESIAQVIEHMCFETSGEPATVFDELVELVFAALQHCCENKKVNVAIWLLRALDGAVHGLRQHQEHFYGSEGLYKTLSIESASSKVQELICSCLAKTDEPDSPSVAK</sequence>
<name>A0A8T1VKU4_9STRA</name>
<evidence type="ECO:0000256" key="1">
    <source>
        <dbReference type="SAM" id="MobiDB-lite"/>
    </source>
</evidence>
<feature type="compositionally biased region" description="Low complexity" evidence="1">
    <location>
        <begin position="31"/>
        <end position="42"/>
    </location>
</feature>
<accession>A0A8T1VKU4</accession>
<dbReference type="EMBL" id="JAGDFL010000762">
    <property type="protein sequence ID" value="KAG7381731.1"/>
    <property type="molecule type" value="Genomic_DNA"/>
</dbReference>
<protein>
    <submittedName>
        <fullName evidence="2">Uncharacterized protein</fullName>
    </submittedName>
</protein>
<dbReference type="Proteomes" id="UP000693981">
    <property type="component" value="Unassembled WGS sequence"/>
</dbReference>
<reference evidence="2" key="1">
    <citation type="submission" date="2021-02" db="EMBL/GenBank/DDBJ databases">
        <authorList>
            <person name="Palmer J.M."/>
        </authorList>
    </citation>
    <scope>NUCLEOTIDE SEQUENCE</scope>
    <source>
        <strain evidence="2">SCRP23</strain>
    </source>
</reference>
<gene>
    <name evidence="2" type="ORF">PHYBOEH_010807</name>
</gene>
<proteinExistence type="predicted"/>
<organism evidence="2 3">
    <name type="scientific">Phytophthora boehmeriae</name>
    <dbReference type="NCBI Taxonomy" id="109152"/>
    <lineage>
        <taxon>Eukaryota</taxon>
        <taxon>Sar</taxon>
        <taxon>Stramenopiles</taxon>
        <taxon>Oomycota</taxon>
        <taxon>Peronosporomycetes</taxon>
        <taxon>Peronosporales</taxon>
        <taxon>Peronosporaceae</taxon>
        <taxon>Phytophthora</taxon>
    </lineage>
</organism>
<feature type="region of interest" description="Disordered" evidence="1">
    <location>
        <begin position="27"/>
        <end position="49"/>
    </location>
</feature>